<dbReference type="InterPro" id="IPR056695">
    <property type="entry name" value="DUF7793"/>
</dbReference>
<evidence type="ECO:0000313" key="2">
    <source>
        <dbReference type="EMBL" id="RYC50390.1"/>
    </source>
</evidence>
<dbReference type="Pfam" id="PF25056">
    <property type="entry name" value="DUF7793"/>
    <property type="match status" value="1"/>
</dbReference>
<dbReference type="EMBL" id="JJMP01000010">
    <property type="protein sequence ID" value="RYC50390.1"/>
    <property type="molecule type" value="Genomic_DNA"/>
</dbReference>
<comment type="caution">
    <text evidence="2">The sequence shown here is derived from an EMBL/GenBank/DDBJ whole genome shotgun (WGS) entry which is preliminary data.</text>
</comment>
<dbReference type="RefSeq" id="WP_129655977.1">
    <property type="nucleotide sequence ID" value="NZ_ML142914.1"/>
</dbReference>
<dbReference type="AlphaFoldDB" id="A0A444VI17"/>
<evidence type="ECO:0000313" key="3">
    <source>
        <dbReference type="Proteomes" id="UP000290261"/>
    </source>
</evidence>
<gene>
    <name evidence="2" type="ORF">DN53_05560</name>
</gene>
<protein>
    <recommendedName>
        <fullName evidence="1">DUF7793 domain-containing protein</fullName>
    </recommendedName>
</protein>
<dbReference type="Proteomes" id="UP000290261">
    <property type="component" value="Unassembled WGS sequence"/>
</dbReference>
<proteinExistence type="predicted"/>
<name>A0A444VI17_9FLAO</name>
<dbReference type="Gene3D" id="3.40.1680.10">
    <property type="entry name" value="yp_829618.1 domain like"/>
    <property type="match status" value="1"/>
</dbReference>
<sequence>MERHVETEIATMWLKNGILFFIWKEHAHIDLPGAKTVVASRIRLQQGKPSPILCSLKGLKHVEKDAWRYLASEGTELVEVLALVATTPLERAFSKFIMSKMPTVPVSIFADLHEAEQFLLHDG</sequence>
<keyword evidence="3" id="KW-1185">Reference proteome</keyword>
<accession>A0A444VI17</accession>
<reference evidence="2 3" key="1">
    <citation type="submission" date="2014-04" db="EMBL/GenBank/DDBJ databases">
        <title>Whole genome of Muricauda olearia.</title>
        <authorList>
            <person name="Zhang X.-H."/>
            <person name="Tang K."/>
        </authorList>
    </citation>
    <scope>NUCLEOTIDE SEQUENCE [LARGE SCALE GENOMIC DNA]</scope>
    <source>
        <strain evidence="2 3">Th120</strain>
    </source>
</reference>
<evidence type="ECO:0000259" key="1">
    <source>
        <dbReference type="Pfam" id="PF25056"/>
    </source>
</evidence>
<feature type="domain" description="DUF7793" evidence="1">
    <location>
        <begin position="12"/>
        <end position="119"/>
    </location>
</feature>
<organism evidence="2 3">
    <name type="scientific">Flagellimonas olearia</name>
    <dbReference type="NCBI Taxonomy" id="552546"/>
    <lineage>
        <taxon>Bacteria</taxon>
        <taxon>Pseudomonadati</taxon>
        <taxon>Bacteroidota</taxon>
        <taxon>Flavobacteriia</taxon>
        <taxon>Flavobacteriales</taxon>
        <taxon>Flavobacteriaceae</taxon>
        <taxon>Flagellimonas</taxon>
    </lineage>
</organism>